<sequence length="56" mass="6471">MIDLEELRQEIKGLTRRKKLFQVLKTELSALGYWRNRPRGDSIKAKQASDKAKGVV</sequence>
<accession>A0A6M3KFR3</accession>
<dbReference type="EMBL" id="MT142436">
    <property type="protein sequence ID" value="QJA80809.1"/>
    <property type="molecule type" value="Genomic_DNA"/>
</dbReference>
<dbReference type="EMBL" id="MT141443">
    <property type="protein sequence ID" value="QJA61490.1"/>
    <property type="molecule type" value="Genomic_DNA"/>
</dbReference>
<evidence type="ECO:0000313" key="1">
    <source>
        <dbReference type="EMBL" id="QJA61490.1"/>
    </source>
</evidence>
<reference evidence="2" key="1">
    <citation type="submission" date="2020-03" db="EMBL/GenBank/DDBJ databases">
        <title>The deep terrestrial virosphere.</title>
        <authorList>
            <person name="Holmfeldt K."/>
            <person name="Nilsson E."/>
            <person name="Simone D."/>
            <person name="Lopez-Fernandez M."/>
            <person name="Wu X."/>
            <person name="de Brujin I."/>
            <person name="Lundin D."/>
            <person name="Andersson A."/>
            <person name="Bertilsson S."/>
            <person name="Dopson M."/>
        </authorList>
    </citation>
    <scope>NUCLEOTIDE SEQUENCE</scope>
    <source>
        <strain evidence="2">MM415A00651</strain>
        <strain evidence="1">MM415B00931</strain>
    </source>
</reference>
<gene>
    <name evidence="2" type="ORF">MM415A00651_0022</name>
    <name evidence="1" type="ORF">MM415B00931_0011</name>
</gene>
<organism evidence="2">
    <name type="scientific">viral metagenome</name>
    <dbReference type="NCBI Taxonomy" id="1070528"/>
    <lineage>
        <taxon>unclassified sequences</taxon>
        <taxon>metagenomes</taxon>
        <taxon>organismal metagenomes</taxon>
    </lineage>
</organism>
<dbReference type="AlphaFoldDB" id="A0A6M3KFR3"/>
<proteinExistence type="predicted"/>
<protein>
    <submittedName>
        <fullName evidence="2">Uncharacterized protein</fullName>
    </submittedName>
</protein>
<name>A0A6M3KFR3_9ZZZZ</name>
<evidence type="ECO:0000313" key="2">
    <source>
        <dbReference type="EMBL" id="QJA80809.1"/>
    </source>
</evidence>